<dbReference type="Pfam" id="PF03553">
    <property type="entry name" value="Na_H_antiporter"/>
    <property type="match status" value="1"/>
</dbReference>
<comment type="similarity">
    <text evidence="8">Belongs to the NhaC Na(+)/H(+) (TC 2.A.35) antiporter family.</text>
</comment>
<feature type="transmembrane region" description="Helical" evidence="9">
    <location>
        <begin position="199"/>
        <end position="217"/>
    </location>
</feature>
<comment type="subcellular location">
    <subcellularLocation>
        <location evidence="1">Cell membrane</location>
        <topology evidence="1">Multi-pass membrane protein</topology>
    </subcellularLocation>
</comment>
<dbReference type="PANTHER" id="PTHR33451:SF3">
    <property type="entry name" value="MALATE-2H(+)_NA(+)-LACTATE ANTIPORTER"/>
    <property type="match status" value="1"/>
</dbReference>
<dbReference type="EMBL" id="CP073587">
    <property type="protein sequence ID" value="QUN07606.1"/>
    <property type="molecule type" value="Genomic_DNA"/>
</dbReference>
<keyword evidence="3" id="KW-0050">Antiport</keyword>
<feature type="transmembrane region" description="Helical" evidence="9">
    <location>
        <begin position="243"/>
        <end position="263"/>
    </location>
</feature>
<keyword evidence="6 9" id="KW-1133">Transmembrane helix</keyword>
<feature type="transmembrane region" description="Helical" evidence="9">
    <location>
        <begin position="17"/>
        <end position="38"/>
    </location>
</feature>
<keyword evidence="7 9" id="KW-0472">Membrane</keyword>
<dbReference type="NCBIfam" id="TIGR00931">
    <property type="entry name" value="antiport_nhaC"/>
    <property type="match status" value="1"/>
</dbReference>
<feature type="domain" description="Na+/H+ antiporter NhaC-like C-terminal" evidence="10">
    <location>
        <begin position="167"/>
        <end position="472"/>
    </location>
</feature>
<evidence type="ECO:0000259" key="10">
    <source>
        <dbReference type="Pfam" id="PF03553"/>
    </source>
</evidence>
<feature type="transmembrane region" description="Helical" evidence="9">
    <location>
        <begin position="270"/>
        <end position="288"/>
    </location>
</feature>
<evidence type="ECO:0000256" key="4">
    <source>
        <dbReference type="ARBA" id="ARBA00022475"/>
    </source>
</evidence>
<evidence type="ECO:0000256" key="7">
    <source>
        <dbReference type="ARBA" id="ARBA00023136"/>
    </source>
</evidence>
<evidence type="ECO:0000256" key="9">
    <source>
        <dbReference type="SAM" id="Phobius"/>
    </source>
</evidence>
<feature type="transmembrane region" description="Helical" evidence="9">
    <location>
        <begin position="45"/>
        <end position="62"/>
    </location>
</feature>
<evidence type="ECO:0000313" key="12">
    <source>
        <dbReference type="Proteomes" id="UP000679575"/>
    </source>
</evidence>
<feature type="transmembrane region" description="Helical" evidence="9">
    <location>
        <begin position="82"/>
        <end position="109"/>
    </location>
</feature>
<gene>
    <name evidence="11" type="primary">nhaC</name>
    <name evidence="11" type="ORF">KDN34_10075</name>
</gene>
<sequence length="488" mass="51737">MSYKEIIVTTPKPLPSFALALLPILVMFSLLIIGYGLLGLRIEALLLISAAITGVIAFKMGYCWDEIMGAIVAKLAKAMPVILILVAVGGLIASWMISGTIPYMVYWGLRLISPQYILIGAFFVTSVVSVFTGTSWGSAGTVGIALMGVAAGLDVSLPAAAGAVVSGAYFGDKLSPLSDSTNFAPIVANTTLYEHIQHMLCTTVPGFVIAAVVFWVAGHHHTEIICATTPPKVVNIIQGLEQLYHFNLALLLPPILILWGALAKKPVLPLMLAASALAITLGIALQGFSLQQSFQAFVGGFDTSMFHANTQPSGKISADIVTLLNRGGLAAMMPTILLVFCAFSFAGILSLTGALTVVLGRFLHLIHSTGQLILSTIIATITVVLTTSDGKLALLIPGELFQDAYVKMGLDTKNLSRTLEDAGTVIEPLVPWTAAGIYMAGTLGVTTLDYLPWAIQCYTGIIFALFYGFTGLTIVKRPTLIQQQDSCQ</sequence>
<dbReference type="PANTHER" id="PTHR33451">
    <property type="entry name" value="MALATE-2H(+)/NA(+)-LACTATE ANTIPORTER"/>
    <property type="match status" value="1"/>
</dbReference>
<evidence type="ECO:0000256" key="1">
    <source>
        <dbReference type="ARBA" id="ARBA00004651"/>
    </source>
</evidence>
<feature type="transmembrane region" description="Helical" evidence="9">
    <location>
        <begin position="336"/>
        <end position="360"/>
    </location>
</feature>
<dbReference type="InterPro" id="IPR018461">
    <property type="entry name" value="Na/H_Antiport_NhaC-like_C"/>
</dbReference>
<accession>A0ABX7YZ82</accession>
<feature type="transmembrane region" description="Helical" evidence="9">
    <location>
        <begin position="142"/>
        <end position="170"/>
    </location>
</feature>
<name>A0ABX7YZ82_9GAMM</name>
<reference evidence="11 12" key="1">
    <citation type="submission" date="2021-04" db="EMBL/GenBank/DDBJ databases">
        <title>Novel species identification of genus Shewanella.</title>
        <authorList>
            <person name="Liu G."/>
        </authorList>
    </citation>
    <scope>NUCLEOTIDE SEQUENCE [LARGE SCALE GENOMIC DNA]</scope>
    <source>
        <strain evidence="11 12">FJAT-54481</strain>
    </source>
</reference>
<keyword evidence="12" id="KW-1185">Reference proteome</keyword>
<keyword evidence="4" id="KW-1003">Cell membrane</keyword>
<evidence type="ECO:0000256" key="5">
    <source>
        <dbReference type="ARBA" id="ARBA00022692"/>
    </source>
</evidence>
<evidence type="ECO:0000256" key="8">
    <source>
        <dbReference type="ARBA" id="ARBA00038435"/>
    </source>
</evidence>
<dbReference type="Proteomes" id="UP000679575">
    <property type="component" value="Chromosome"/>
</dbReference>
<protein>
    <submittedName>
        <fullName evidence="11">Na+/H+ antiporter NhaC</fullName>
    </submittedName>
</protein>
<keyword evidence="2" id="KW-0813">Transport</keyword>
<dbReference type="InterPro" id="IPR004770">
    <property type="entry name" value="Na/H_antiport_NhaC"/>
</dbReference>
<dbReference type="InterPro" id="IPR052180">
    <property type="entry name" value="NhaC_Na-H+_Antiporter"/>
</dbReference>
<keyword evidence="5 9" id="KW-0812">Transmembrane</keyword>
<proteinExistence type="inferred from homology"/>
<evidence type="ECO:0000256" key="6">
    <source>
        <dbReference type="ARBA" id="ARBA00022989"/>
    </source>
</evidence>
<evidence type="ECO:0000256" key="3">
    <source>
        <dbReference type="ARBA" id="ARBA00022449"/>
    </source>
</evidence>
<feature type="transmembrane region" description="Helical" evidence="9">
    <location>
        <begin position="372"/>
        <end position="396"/>
    </location>
</feature>
<organism evidence="11 12">
    <name type="scientific">Shewanella yunxiaonensis</name>
    <dbReference type="NCBI Taxonomy" id="2829809"/>
    <lineage>
        <taxon>Bacteria</taxon>
        <taxon>Pseudomonadati</taxon>
        <taxon>Pseudomonadota</taxon>
        <taxon>Gammaproteobacteria</taxon>
        <taxon>Alteromonadales</taxon>
        <taxon>Shewanellaceae</taxon>
        <taxon>Shewanella</taxon>
    </lineage>
</organism>
<feature type="transmembrane region" description="Helical" evidence="9">
    <location>
        <begin position="116"/>
        <end position="136"/>
    </location>
</feature>
<evidence type="ECO:0000256" key="2">
    <source>
        <dbReference type="ARBA" id="ARBA00022448"/>
    </source>
</evidence>
<evidence type="ECO:0000313" key="11">
    <source>
        <dbReference type="EMBL" id="QUN07606.1"/>
    </source>
</evidence>
<feature type="transmembrane region" description="Helical" evidence="9">
    <location>
        <begin position="453"/>
        <end position="475"/>
    </location>
</feature>